<dbReference type="InterPro" id="IPR027417">
    <property type="entry name" value="P-loop_NTPase"/>
</dbReference>
<dbReference type="Pfam" id="PF13361">
    <property type="entry name" value="UvrD_C"/>
    <property type="match status" value="1"/>
</dbReference>
<feature type="compositionally biased region" description="Basic residues" evidence="16">
    <location>
        <begin position="26"/>
        <end position="46"/>
    </location>
</feature>
<feature type="region of interest" description="Disordered" evidence="16">
    <location>
        <begin position="1"/>
        <end position="55"/>
    </location>
</feature>
<dbReference type="Pfam" id="PF00580">
    <property type="entry name" value="UvrD-helicase"/>
    <property type="match status" value="1"/>
</dbReference>
<dbReference type="InterPro" id="IPR014016">
    <property type="entry name" value="UvrD-like_ATP-bd"/>
</dbReference>
<evidence type="ECO:0000259" key="17">
    <source>
        <dbReference type="PROSITE" id="PS51198"/>
    </source>
</evidence>
<keyword evidence="20" id="KW-1185">Reference proteome</keyword>
<dbReference type="Proteomes" id="UP000291933">
    <property type="component" value="Unassembled WGS sequence"/>
</dbReference>
<dbReference type="OrthoDB" id="9806690at2"/>
<dbReference type="InterPro" id="IPR000212">
    <property type="entry name" value="DNA_helicase_UvrD/REP"/>
</dbReference>
<dbReference type="Gene3D" id="1.10.10.160">
    <property type="match status" value="1"/>
</dbReference>
<keyword evidence="5 15" id="KW-0378">Hydrolase</keyword>
<sequence length="1259" mass="133438">MVQPVGAGRGRGGGHAVHGLAGGARPCRRARGRGAVRGRRRGRRRDRHADGLGRSARAGLVRQAAHYRLQVRAGVADAGRGGGVRAVGGLPTGGGRRRLRCAGAVDRQRRSAAGLLAARRGRCAEGTQPGRPRRPSAPQRRSGGAGLPDLGASPHCASASGAGVGPLRRDPGRGVSLVLLRVELPGHVGAGDHVRRLRFARELCDALGIEFSSQQLDAITAPLEPGVVIAGAGSGKTTVMAARVVWLVGTGQVRPEQVLGLTFTRKAAAELSTRVRAALQRAGAVDASGVDDAGEQLIMTYDAFAARLVNDHGLRVGVEPDARMITGAARFRLASRVVAAAPGPFRHLARLKPDSVTEQVLRLDADLTSHLAEVDDVCAESAAFVAEAYSAPTNNRRQMFASLRDAAARASERVELAGLVENFQALKRDLGAVEFADQMAVAARLARDVPDVSAALREQFTVVLLDEYQDTSSAQAELLRALFSGATPQEGRGHPVTAVGDPCQAIYGWRGAAASNIITFPASFPRADGEPALAYPLTVNRRSGQVILDAANALAASLRSDPELRWDGIDVDLVAPDGTPPGEITAATFDTQHGEVAWVADRIVASHDSALVPSWRDIAVLTRRNSTIRPLYAALVARGVPVEIVGLDGLLEVPEVADVVAMLRVLGDVTANPDVVRVLTGPRWALGPADLGQLGRRAAELSGLARPDGGDFADEVAATLAQAESAAIVSLAEALESPGERPYSDEGLRRIQACALELRSLRRHVGEPVTDLVRRVIAALGLEVELAVRAAASPADHGARQLHAFVAAVAAYVDVDGDGSLPGLLAYLRAEAEHGAGLEQAVVSHDDSVKLMTIHKAKGLEWELVFLPSLAEGVFPGGRVTDNWLRNAGVLPAPLRGDAASVPQLAEVSDSATKAYDAALRDELRRGDDRLAYVAVTRARQHLVATTHTWAPGLSKPRAVSPYLVTLASFGELAVCEQPSATNPSEGGGGLVPWPAPVDQAAYARRREVADEIGRLRDAYALSGVMPEDRVATLDEASRVAEWDAAADRLLAEARASRSGRPPLSLPPYLSATALLALDADAEGYLSELARPMPARPVRSSRVGEAFHAWIERRFLTAPSLLGREDDADGEGADAALKVLIDTFLAGRFADRTPQAIEVPFTLFLGGQVVRGRIDAVYEQQPGPEGRWLLIDWKTGSGRRANPLQLAIYRLAWAELMGVEIDRIEAAFYDVRHDELIYPASLPDRAGLEAEVTRLVAAH</sequence>
<dbReference type="GO" id="GO:0005524">
    <property type="term" value="F:ATP binding"/>
    <property type="evidence" value="ECO:0007669"/>
    <property type="project" value="UniProtKB-UniRule"/>
</dbReference>
<name>A0A4Q9KL12_PROTD</name>
<evidence type="ECO:0000259" key="18">
    <source>
        <dbReference type="PROSITE" id="PS51217"/>
    </source>
</evidence>
<feature type="binding site" evidence="15">
    <location>
        <begin position="230"/>
        <end position="237"/>
    </location>
    <ligand>
        <name>ATP</name>
        <dbReference type="ChEBI" id="CHEBI:30616"/>
    </ligand>
</feature>
<dbReference type="PROSITE" id="PS51217">
    <property type="entry name" value="UVRD_HELICASE_CTER"/>
    <property type="match status" value="1"/>
</dbReference>
<comment type="catalytic activity">
    <reaction evidence="14">
        <text>ATP + H2O = ADP + phosphate + H(+)</text>
        <dbReference type="Rhea" id="RHEA:13065"/>
        <dbReference type="ChEBI" id="CHEBI:15377"/>
        <dbReference type="ChEBI" id="CHEBI:15378"/>
        <dbReference type="ChEBI" id="CHEBI:30616"/>
        <dbReference type="ChEBI" id="CHEBI:43474"/>
        <dbReference type="ChEBI" id="CHEBI:456216"/>
        <dbReference type="EC" id="5.6.2.4"/>
    </reaction>
</comment>
<proteinExistence type="inferred from homology"/>
<evidence type="ECO:0000256" key="14">
    <source>
        <dbReference type="ARBA" id="ARBA00048988"/>
    </source>
</evidence>
<keyword evidence="4" id="KW-0227">DNA damage</keyword>
<dbReference type="InterPro" id="IPR011335">
    <property type="entry name" value="Restrct_endonuc-II-like"/>
</dbReference>
<reference evidence="19 20" key="1">
    <citation type="submission" date="2019-01" db="EMBL/GenBank/DDBJ databases">
        <title>Lactibacter flavus gen. nov., sp. nov., a novel bacterium of the family Propionibacteriaceae isolated from raw milk and dairy products.</title>
        <authorList>
            <person name="Huptas C."/>
            <person name="Wenning M."/>
            <person name="Breitenwieser F."/>
            <person name="Doll E."/>
            <person name="Von Neubeck M."/>
            <person name="Busse H.-J."/>
            <person name="Scherer S."/>
        </authorList>
    </citation>
    <scope>NUCLEOTIDE SEQUENCE [LARGE SCALE GENOMIC DNA]</scope>
    <source>
        <strain evidence="19 20">DSM 22130</strain>
    </source>
</reference>
<feature type="domain" description="UvrD-like helicase ATP-binding" evidence="17">
    <location>
        <begin position="209"/>
        <end position="544"/>
    </location>
</feature>
<dbReference type="GO" id="GO:0033202">
    <property type="term" value="C:DNA helicase complex"/>
    <property type="evidence" value="ECO:0007669"/>
    <property type="project" value="TreeGrafter"/>
</dbReference>
<feature type="compositionally biased region" description="Gly residues" evidence="16">
    <location>
        <begin position="7"/>
        <end position="22"/>
    </location>
</feature>
<dbReference type="InterPro" id="IPR014017">
    <property type="entry name" value="DNA_helicase_UvrD-like_C"/>
</dbReference>
<keyword evidence="10" id="KW-0234">DNA repair</keyword>
<feature type="domain" description="UvrD-like helicase C-terminal" evidence="18">
    <location>
        <begin position="545"/>
        <end position="859"/>
    </location>
</feature>
<dbReference type="GO" id="GO:0004527">
    <property type="term" value="F:exonuclease activity"/>
    <property type="evidence" value="ECO:0007669"/>
    <property type="project" value="UniProtKB-KW"/>
</dbReference>
<evidence type="ECO:0000256" key="7">
    <source>
        <dbReference type="ARBA" id="ARBA00022839"/>
    </source>
</evidence>
<evidence type="ECO:0000256" key="11">
    <source>
        <dbReference type="ARBA" id="ARBA00023235"/>
    </source>
</evidence>
<accession>A0A4Q9KL12</accession>
<dbReference type="PANTHER" id="PTHR11070:SF55">
    <property type="entry name" value="DNA 3'-5' HELICASE"/>
    <property type="match status" value="1"/>
</dbReference>
<keyword evidence="2" id="KW-0540">Nuclease</keyword>
<dbReference type="EMBL" id="SDMR01000006">
    <property type="protein sequence ID" value="TBT95192.1"/>
    <property type="molecule type" value="Genomic_DNA"/>
</dbReference>
<evidence type="ECO:0000256" key="15">
    <source>
        <dbReference type="PROSITE-ProRule" id="PRU00560"/>
    </source>
</evidence>
<dbReference type="InterPro" id="IPR013986">
    <property type="entry name" value="DExx_box_DNA_helicase_dom_sf"/>
</dbReference>
<keyword evidence="7" id="KW-0269">Exonuclease</keyword>
<keyword evidence="11" id="KW-0413">Isomerase</keyword>
<dbReference type="GO" id="GO:0000725">
    <property type="term" value="P:recombinational repair"/>
    <property type="evidence" value="ECO:0007669"/>
    <property type="project" value="TreeGrafter"/>
</dbReference>
<comment type="similarity">
    <text evidence="1">Belongs to the helicase family. UvrD subfamily.</text>
</comment>
<protein>
    <recommendedName>
        <fullName evidence="13">DNA 3'-5' helicase</fullName>
        <ecNumber evidence="13">5.6.2.4</ecNumber>
    </recommendedName>
</protein>
<dbReference type="AlphaFoldDB" id="A0A4Q9KL12"/>
<dbReference type="Gene3D" id="3.90.320.10">
    <property type="match status" value="1"/>
</dbReference>
<keyword evidence="3 15" id="KW-0547">Nucleotide-binding</keyword>
<dbReference type="Gene3D" id="1.10.486.10">
    <property type="entry name" value="PCRA, domain 4"/>
    <property type="match status" value="1"/>
</dbReference>
<comment type="caution">
    <text evidence="19">The sequence shown here is derived from an EMBL/GenBank/DDBJ whole genome shotgun (WGS) entry which is preliminary data.</text>
</comment>
<dbReference type="SUPFAM" id="SSF52980">
    <property type="entry name" value="Restriction endonuclease-like"/>
    <property type="match status" value="1"/>
</dbReference>
<evidence type="ECO:0000256" key="4">
    <source>
        <dbReference type="ARBA" id="ARBA00022763"/>
    </source>
</evidence>
<evidence type="ECO:0000256" key="6">
    <source>
        <dbReference type="ARBA" id="ARBA00022806"/>
    </source>
</evidence>
<evidence type="ECO:0000256" key="10">
    <source>
        <dbReference type="ARBA" id="ARBA00023204"/>
    </source>
</evidence>
<dbReference type="GO" id="GO:0005829">
    <property type="term" value="C:cytosol"/>
    <property type="evidence" value="ECO:0007669"/>
    <property type="project" value="TreeGrafter"/>
</dbReference>
<evidence type="ECO:0000256" key="8">
    <source>
        <dbReference type="ARBA" id="ARBA00022840"/>
    </source>
</evidence>
<dbReference type="Pfam" id="PF12705">
    <property type="entry name" value="PDDEXK_1"/>
    <property type="match status" value="1"/>
</dbReference>
<dbReference type="GO" id="GO:0003677">
    <property type="term" value="F:DNA binding"/>
    <property type="evidence" value="ECO:0007669"/>
    <property type="project" value="UniProtKB-KW"/>
</dbReference>
<keyword evidence="8 15" id="KW-0067">ATP-binding</keyword>
<keyword evidence="6 15" id="KW-0347">Helicase</keyword>
<organism evidence="19 20">
    <name type="scientific">Propioniciclava tarda</name>
    <dbReference type="NCBI Taxonomy" id="433330"/>
    <lineage>
        <taxon>Bacteria</taxon>
        <taxon>Bacillati</taxon>
        <taxon>Actinomycetota</taxon>
        <taxon>Actinomycetes</taxon>
        <taxon>Propionibacteriales</taxon>
        <taxon>Propionibacteriaceae</taxon>
        <taxon>Propioniciclava</taxon>
    </lineage>
</organism>
<evidence type="ECO:0000256" key="3">
    <source>
        <dbReference type="ARBA" id="ARBA00022741"/>
    </source>
</evidence>
<evidence type="ECO:0000256" key="2">
    <source>
        <dbReference type="ARBA" id="ARBA00022722"/>
    </source>
</evidence>
<evidence type="ECO:0000256" key="16">
    <source>
        <dbReference type="SAM" id="MobiDB-lite"/>
    </source>
</evidence>
<dbReference type="SUPFAM" id="SSF52540">
    <property type="entry name" value="P-loop containing nucleoside triphosphate hydrolases"/>
    <property type="match status" value="1"/>
</dbReference>
<comment type="catalytic activity">
    <reaction evidence="12">
        <text>Couples ATP hydrolysis with the unwinding of duplex DNA by translocating in the 3'-5' direction.</text>
        <dbReference type="EC" id="5.6.2.4"/>
    </reaction>
</comment>
<dbReference type="InterPro" id="IPR011604">
    <property type="entry name" value="PDDEXK-like_dom_sf"/>
</dbReference>
<evidence type="ECO:0000256" key="13">
    <source>
        <dbReference type="ARBA" id="ARBA00034808"/>
    </source>
</evidence>
<keyword evidence="9" id="KW-0238">DNA-binding</keyword>
<evidence type="ECO:0000256" key="9">
    <source>
        <dbReference type="ARBA" id="ARBA00023125"/>
    </source>
</evidence>
<dbReference type="Gene3D" id="3.40.50.300">
    <property type="entry name" value="P-loop containing nucleotide triphosphate hydrolases"/>
    <property type="match status" value="3"/>
</dbReference>
<evidence type="ECO:0000313" key="19">
    <source>
        <dbReference type="EMBL" id="TBT95192.1"/>
    </source>
</evidence>
<evidence type="ECO:0000256" key="5">
    <source>
        <dbReference type="ARBA" id="ARBA00022801"/>
    </source>
</evidence>
<dbReference type="EC" id="5.6.2.4" evidence="13"/>
<gene>
    <name evidence="19" type="ORF">ET996_06645</name>
</gene>
<evidence type="ECO:0000313" key="20">
    <source>
        <dbReference type="Proteomes" id="UP000291933"/>
    </source>
</evidence>
<dbReference type="PROSITE" id="PS51198">
    <property type="entry name" value="UVRD_HELICASE_ATP_BIND"/>
    <property type="match status" value="1"/>
</dbReference>
<dbReference type="CDD" id="cd17932">
    <property type="entry name" value="DEXQc_UvrD"/>
    <property type="match status" value="1"/>
</dbReference>
<evidence type="ECO:0000256" key="1">
    <source>
        <dbReference type="ARBA" id="ARBA00009922"/>
    </source>
</evidence>
<dbReference type="PANTHER" id="PTHR11070">
    <property type="entry name" value="UVRD / RECB / PCRA DNA HELICASE FAMILY MEMBER"/>
    <property type="match status" value="1"/>
</dbReference>
<evidence type="ECO:0000256" key="12">
    <source>
        <dbReference type="ARBA" id="ARBA00034617"/>
    </source>
</evidence>
<dbReference type="GO" id="GO:0043138">
    <property type="term" value="F:3'-5' DNA helicase activity"/>
    <property type="evidence" value="ECO:0007669"/>
    <property type="project" value="UniProtKB-EC"/>
</dbReference>
<dbReference type="InterPro" id="IPR038726">
    <property type="entry name" value="PDDEXK_AddAB-type"/>
</dbReference>
<feature type="region of interest" description="Disordered" evidence="16">
    <location>
        <begin position="116"/>
        <end position="152"/>
    </location>
</feature>